<reference evidence="2" key="1">
    <citation type="submission" date="2022-10" db="EMBL/GenBank/DDBJ databases">
        <title>Luteolibacter sp. GHJ8, whole genome shotgun sequencing project.</title>
        <authorList>
            <person name="Zhao G."/>
            <person name="Shen L."/>
        </authorList>
    </citation>
    <scope>NUCLEOTIDE SEQUENCE</scope>
    <source>
        <strain evidence="2">GHJ8</strain>
    </source>
</reference>
<sequence>MDTELLLLVDVSQGGINNTQFNRLMDGYAAAMTSSQVLNSIESGERGQIAVSLVFYGNTFTQIVGIPWMRIGNAAEAQQFANLVTVLTRPFTLGSPSIAAGLDYATNHFGTETGRGANGFESETQIIEVAVTNLSLLQNPAGDRAARDESLASGVDIINSVALGNNANNIANYFASNVIGGEAGGVNGSSSTASVNGNGSALNNFLAGHMQQTVEGGAVASVPEPSSTLALISGLGLLLLGRRRR</sequence>
<accession>A0ABT3G4K6</accession>
<dbReference type="InterPro" id="IPR013424">
    <property type="entry name" value="Ice-binding_C"/>
</dbReference>
<dbReference type="SUPFAM" id="SSF53300">
    <property type="entry name" value="vWA-like"/>
    <property type="match status" value="1"/>
</dbReference>
<comment type="caution">
    <text evidence="2">The sequence shown here is derived from an EMBL/GenBank/DDBJ whole genome shotgun (WGS) entry which is preliminary data.</text>
</comment>
<organism evidence="2 3">
    <name type="scientific">Luteolibacter rhizosphaerae</name>
    <dbReference type="NCBI Taxonomy" id="2989719"/>
    <lineage>
        <taxon>Bacteria</taxon>
        <taxon>Pseudomonadati</taxon>
        <taxon>Verrucomicrobiota</taxon>
        <taxon>Verrucomicrobiia</taxon>
        <taxon>Verrucomicrobiales</taxon>
        <taxon>Verrucomicrobiaceae</taxon>
        <taxon>Luteolibacter</taxon>
    </lineage>
</organism>
<name>A0ABT3G4K6_9BACT</name>
<evidence type="ECO:0000259" key="1">
    <source>
        <dbReference type="Pfam" id="PF07589"/>
    </source>
</evidence>
<evidence type="ECO:0000313" key="2">
    <source>
        <dbReference type="EMBL" id="MCW1914484.1"/>
    </source>
</evidence>
<protein>
    <submittedName>
        <fullName evidence="2">DUF1194 domain-containing protein</fullName>
    </submittedName>
</protein>
<proteinExistence type="predicted"/>
<dbReference type="Pfam" id="PF06707">
    <property type="entry name" value="DUF1194"/>
    <property type="match status" value="1"/>
</dbReference>
<feature type="domain" description="Ice-binding protein C-terminal" evidence="1">
    <location>
        <begin position="221"/>
        <end position="245"/>
    </location>
</feature>
<dbReference type="Pfam" id="PF07589">
    <property type="entry name" value="PEP-CTERM"/>
    <property type="match status" value="1"/>
</dbReference>
<dbReference type="EMBL" id="JAPDDR010000006">
    <property type="protein sequence ID" value="MCW1914484.1"/>
    <property type="molecule type" value="Genomic_DNA"/>
</dbReference>
<dbReference type="NCBIfam" id="TIGR02595">
    <property type="entry name" value="PEP_CTERM"/>
    <property type="match status" value="1"/>
</dbReference>
<dbReference type="InterPro" id="IPR010607">
    <property type="entry name" value="DUF1194"/>
</dbReference>
<dbReference type="InterPro" id="IPR036465">
    <property type="entry name" value="vWFA_dom_sf"/>
</dbReference>
<evidence type="ECO:0000313" key="3">
    <source>
        <dbReference type="Proteomes" id="UP001165653"/>
    </source>
</evidence>
<keyword evidence="3" id="KW-1185">Reference proteome</keyword>
<gene>
    <name evidence="2" type="ORF">OJ996_12925</name>
</gene>
<dbReference type="Proteomes" id="UP001165653">
    <property type="component" value="Unassembled WGS sequence"/>
</dbReference>